<reference evidence="3" key="1">
    <citation type="submission" date="2013-03" db="EMBL/GenBank/DDBJ databases">
        <title>The Genome Sequence of Anopheles minimus MINIMUS1.</title>
        <authorList>
            <consortium name="The Broad Institute Genomics Platform"/>
            <person name="Neafsey D.E."/>
            <person name="Walton C."/>
            <person name="Walker B."/>
            <person name="Young S.K."/>
            <person name="Zeng Q."/>
            <person name="Gargeya S."/>
            <person name="Fitzgerald M."/>
            <person name="Haas B."/>
            <person name="Abouelleil A."/>
            <person name="Allen A.W."/>
            <person name="Alvarado L."/>
            <person name="Arachchi H.M."/>
            <person name="Berlin A.M."/>
            <person name="Chapman S.B."/>
            <person name="Gainer-Dewar J."/>
            <person name="Goldberg J."/>
            <person name="Griggs A."/>
            <person name="Gujja S."/>
            <person name="Hansen M."/>
            <person name="Howarth C."/>
            <person name="Imamovic A."/>
            <person name="Ireland A."/>
            <person name="Larimer J."/>
            <person name="McCowan C."/>
            <person name="Murphy C."/>
            <person name="Pearson M."/>
            <person name="Poon T.W."/>
            <person name="Priest M."/>
            <person name="Roberts A."/>
            <person name="Saif S."/>
            <person name="Shea T."/>
            <person name="Sisk P."/>
            <person name="Sykes S."/>
            <person name="Wortman J."/>
            <person name="Nusbaum C."/>
            <person name="Birren B."/>
        </authorList>
    </citation>
    <scope>NUCLEOTIDE SEQUENCE [LARGE SCALE GENOMIC DNA]</scope>
    <source>
        <strain evidence="3">MINIMUS1</strain>
    </source>
</reference>
<accession>A0A182WN35</accession>
<dbReference type="AlphaFoldDB" id="A0A182WN35"/>
<evidence type="ECO:0000313" key="3">
    <source>
        <dbReference type="Proteomes" id="UP000075920"/>
    </source>
</evidence>
<sequence>NFWDTLSKVRERDTECSSTNAANSCPLRSTTLLAAAVPVTAVADAARTATARSGSAAADTVVPPPPPVMRPIHRNTKKCCSALSPRPGADDGGVRAGAGRVPAVIGEASNVNND</sequence>
<feature type="compositionally biased region" description="Low complexity" evidence="1">
    <location>
        <begin position="48"/>
        <end position="61"/>
    </location>
</feature>
<dbReference type="EnsemblMetazoa" id="AMIN014135-RA">
    <property type="protein sequence ID" value="AMIN014135-PA"/>
    <property type="gene ID" value="AMIN014135"/>
</dbReference>
<reference evidence="2" key="2">
    <citation type="submission" date="2020-05" db="UniProtKB">
        <authorList>
            <consortium name="EnsemblMetazoa"/>
        </authorList>
    </citation>
    <scope>IDENTIFICATION</scope>
    <source>
        <strain evidence="2">MINIMUS1</strain>
    </source>
</reference>
<feature type="region of interest" description="Disordered" evidence="1">
    <location>
        <begin position="48"/>
        <end position="114"/>
    </location>
</feature>
<proteinExistence type="predicted"/>
<evidence type="ECO:0000313" key="2">
    <source>
        <dbReference type="EnsemblMetazoa" id="AMIN014135-PA"/>
    </source>
</evidence>
<keyword evidence="3" id="KW-1185">Reference proteome</keyword>
<dbReference type="VEuPathDB" id="VectorBase:AMIN014135"/>
<dbReference type="Proteomes" id="UP000075920">
    <property type="component" value="Unassembled WGS sequence"/>
</dbReference>
<protein>
    <submittedName>
        <fullName evidence="2">Uncharacterized protein</fullName>
    </submittedName>
</protein>
<evidence type="ECO:0000256" key="1">
    <source>
        <dbReference type="SAM" id="MobiDB-lite"/>
    </source>
</evidence>
<name>A0A182WN35_9DIPT</name>
<organism evidence="2 3">
    <name type="scientific">Anopheles minimus</name>
    <dbReference type="NCBI Taxonomy" id="112268"/>
    <lineage>
        <taxon>Eukaryota</taxon>
        <taxon>Metazoa</taxon>
        <taxon>Ecdysozoa</taxon>
        <taxon>Arthropoda</taxon>
        <taxon>Hexapoda</taxon>
        <taxon>Insecta</taxon>
        <taxon>Pterygota</taxon>
        <taxon>Neoptera</taxon>
        <taxon>Endopterygota</taxon>
        <taxon>Diptera</taxon>
        <taxon>Nematocera</taxon>
        <taxon>Culicoidea</taxon>
        <taxon>Culicidae</taxon>
        <taxon>Anophelinae</taxon>
        <taxon>Anopheles</taxon>
    </lineage>
</organism>